<evidence type="ECO:0000313" key="1">
    <source>
        <dbReference type="EMBL" id="KAJ1158393.1"/>
    </source>
</evidence>
<feature type="non-terminal residue" evidence="1">
    <location>
        <position position="59"/>
    </location>
</feature>
<dbReference type="Proteomes" id="UP001066276">
    <property type="component" value="Chromosome 5"/>
</dbReference>
<gene>
    <name evidence="1" type="ORF">NDU88_011083</name>
</gene>
<accession>A0AAV7S2M9</accession>
<feature type="non-terminal residue" evidence="1">
    <location>
        <position position="1"/>
    </location>
</feature>
<dbReference type="EMBL" id="JANPWB010000009">
    <property type="protein sequence ID" value="KAJ1158393.1"/>
    <property type="molecule type" value="Genomic_DNA"/>
</dbReference>
<organism evidence="1 2">
    <name type="scientific">Pleurodeles waltl</name>
    <name type="common">Iberian ribbed newt</name>
    <dbReference type="NCBI Taxonomy" id="8319"/>
    <lineage>
        <taxon>Eukaryota</taxon>
        <taxon>Metazoa</taxon>
        <taxon>Chordata</taxon>
        <taxon>Craniata</taxon>
        <taxon>Vertebrata</taxon>
        <taxon>Euteleostomi</taxon>
        <taxon>Amphibia</taxon>
        <taxon>Batrachia</taxon>
        <taxon>Caudata</taxon>
        <taxon>Salamandroidea</taxon>
        <taxon>Salamandridae</taxon>
        <taxon>Pleurodelinae</taxon>
        <taxon>Pleurodeles</taxon>
    </lineage>
</organism>
<proteinExistence type="predicted"/>
<name>A0AAV7S2M9_PLEWA</name>
<evidence type="ECO:0008006" key="3">
    <source>
        <dbReference type="Google" id="ProtNLM"/>
    </source>
</evidence>
<dbReference type="AlphaFoldDB" id="A0AAV7S2M9"/>
<comment type="caution">
    <text evidence="1">The sequence shown here is derived from an EMBL/GenBank/DDBJ whole genome shotgun (WGS) entry which is preliminary data.</text>
</comment>
<keyword evidence="2" id="KW-1185">Reference proteome</keyword>
<evidence type="ECO:0000313" key="2">
    <source>
        <dbReference type="Proteomes" id="UP001066276"/>
    </source>
</evidence>
<reference evidence="1" key="1">
    <citation type="journal article" date="2022" name="bioRxiv">
        <title>Sequencing and chromosome-scale assembly of the giantPleurodeles waltlgenome.</title>
        <authorList>
            <person name="Brown T."/>
            <person name="Elewa A."/>
            <person name="Iarovenko S."/>
            <person name="Subramanian E."/>
            <person name="Araus A.J."/>
            <person name="Petzold A."/>
            <person name="Susuki M."/>
            <person name="Suzuki K.-i.T."/>
            <person name="Hayashi T."/>
            <person name="Toyoda A."/>
            <person name="Oliveira C."/>
            <person name="Osipova E."/>
            <person name="Leigh N.D."/>
            <person name="Simon A."/>
            <person name="Yun M.H."/>
        </authorList>
    </citation>
    <scope>NUCLEOTIDE SEQUENCE</scope>
    <source>
        <strain evidence="1">20211129_DDA</strain>
        <tissue evidence="1">Liver</tissue>
    </source>
</reference>
<sequence length="59" mass="5709">MGPTTTGAAEATLTATRAATAITTIPDRSVMGPTTTGAAEATLTTTIAATAITTIPDTS</sequence>
<protein>
    <recommendedName>
        <fullName evidence="3">Antifreeze glycoprotein</fullName>
    </recommendedName>
</protein>